<name>A0A8H7IGP0_9AGAM</name>
<evidence type="ECO:0000256" key="1">
    <source>
        <dbReference type="SAM" id="MobiDB-lite"/>
    </source>
</evidence>
<dbReference type="AlphaFoldDB" id="A0A8H7IGP0"/>
<evidence type="ECO:0000313" key="2">
    <source>
        <dbReference type="EMBL" id="KAF8755147.1"/>
    </source>
</evidence>
<dbReference type="Proteomes" id="UP000614334">
    <property type="component" value="Unassembled WGS sequence"/>
</dbReference>
<proteinExistence type="predicted"/>
<organism evidence="2 3">
    <name type="scientific">Rhizoctonia solani</name>
    <dbReference type="NCBI Taxonomy" id="456999"/>
    <lineage>
        <taxon>Eukaryota</taxon>
        <taxon>Fungi</taxon>
        <taxon>Dikarya</taxon>
        <taxon>Basidiomycota</taxon>
        <taxon>Agaricomycotina</taxon>
        <taxon>Agaricomycetes</taxon>
        <taxon>Cantharellales</taxon>
        <taxon>Ceratobasidiaceae</taxon>
        <taxon>Rhizoctonia</taxon>
    </lineage>
</organism>
<reference evidence="2" key="1">
    <citation type="submission" date="2020-09" db="EMBL/GenBank/DDBJ databases">
        <title>Comparative genome analyses of four rice-infecting Rhizoctonia solani isolates reveal extensive enrichment of homogalacturonan modification genes.</title>
        <authorList>
            <person name="Lee D.-Y."/>
            <person name="Jeon J."/>
            <person name="Kim K.-T."/>
            <person name="Cheong K."/>
            <person name="Song H."/>
            <person name="Choi G."/>
            <person name="Ko J."/>
            <person name="Opiyo S.O."/>
            <person name="Zuo S."/>
            <person name="Madhav S."/>
            <person name="Lee Y.-H."/>
            <person name="Wang G.-L."/>
        </authorList>
    </citation>
    <scope>NUCLEOTIDE SEQUENCE</scope>
    <source>
        <strain evidence="2">AG1-IA B2</strain>
    </source>
</reference>
<sequence>MNRNLTAMIGDGEFVATDKNLEALKTGNSASLYAVRLIQDSDPDAKKAMESITTLLKSNADSSYQQLHPAAVRSLAHGAALLEACSDEPLLSRSDVEHYIITYQAYMREDRDDKPPITGISDAGVSASASVYLRQASGLSTDKGQQDFSGLLQLYWIWCAEVTANPAQCGLDPSSTELTSLKTWSSRYLSESDPVNTQETPTFLAAINRRLQGQQQPLTSAFLCDSAMDPNSPRTRLHHRASRTLKRLLESQSRLEIESKGMNRVKEDLESEIIKYYRANRLDTYSARVIECIRQARDTRPHGKMASLIEQKLKDVPPCHRGLKQFSHSPEATSTRVDLELTVPLPVSRSALRPPSRKAGKIAGRRRAV</sequence>
<dbReference type="EMBL" id="JACYCF010000009">
    <property type="protein sequence ID" value="KAF8755147.1"/>
    <property type="molecule type" value="Genomic_DNA"/>
</dbReference>
<feature type="region of interest" description="Disordered" evidence="1">
    <location>
        <begin position="349"/>
        <end position="369"/>
    </location>
</feature>
<comment type="caution">
    <text evidence="2">The sequence shown here is derived from an EMBL/GenBank/DDBJ whole genome shotgun (WGS) entry which is preliminary data.</text>
</comment>
<feature type="compositionally biased region" description="Basic residues" evidence="1">
    <location>
        <begin position="355"/>
        <end position="369"/>
    </location>
</feature>
<protein>
    <submittedName>
        <fullName evidence="2">Uncharacterized protein</fullName>
    </submittedName>
</protein>
<evidence type="ECO:0000313" key="3">
    <source>
        <dbReference type="Proteomes" id="UP000614334"/>
    </source>
</evidence>
<accession>A0A8H7IGP0</accession>
<gene>
    <name evidence="2" type="ORF">RHS01_05402</name>
</gene>